<comment type="caution">
    <text evidence="2">The sequence shown here is derived from an EMBL/GenBank/DDBJ whole genome shotgun (WGS) entry which is preliminary data.</text>
</comment>
<proteinExistence type="predicted"/>
<evidence type="ECO:0000313" key="2">
    <source>
        <dbReference type="EMBL" id="HED30771.1"/>
    </source>
</evidence>
<dbReference type="EMBL" id="DSBW01000079">
    <property type="protein sequence ID" value="HED30771.1"/>
    <property type="molecule type" value="Genomic_DNA"/>
</dbReference>
<evidence type="ECO:0008006" key="3">
    <source>
        <dbReference type="Google" id="ProtNLM"/>
    </source>
</evidence>
<keyword evidence="1" id="KW-1133">Transmembrane helix</keyword>
<keyword evidence="1" id="KW-0472">Membrane</keyword>
<sequence>MTIRQILAVIAGLFSRPRQFWQEMMQPEVTGRNDMFREYAVPVIAVMQLCKFPLIGEPRPAMLFALFSFVLDIAALYLLSGIFSSATSDAGSRSETAAGGRIPVFALTPFWFSEPFFFAGTWGVFAVTAAGLLGMAFTAFGLGVLQEAGAGFSSLKKVWLSGMLVLVIAVCFLLQRAVIDLVILSP</sequence>
<feature type="transmembrane region" description="Helical" evidence="1">
    <location>
        <begin position="157"/>
        <end position="179"/>
    </location>
</feature>
<organism evidence="2">
    <name type="scientific">Prosthecochloris aestuarii</name>
    <dbReference type="NCBI Taxonomy" id="1102"/>
    <lineage>
        <taxon>Bacteria</taxon>
        <taxon>Pseudomonadati</taxon>
        <taxon>Chlorobiota</taxon>
        <taxon>Chlorobiia</taxon>
        <taxon>Chlorobiales</taxon>
        <taxon>Chlorobiaceae</taxon>
        <taxon>Prosthecochloris</taxon>
    </lineage>
</organism>
<evidence type="ECO:0000256" key="1">
    <source>
        <dbReference type="SAM" id="Phobius"/>
    </source>
</evidence>
<feature type="transmembrane region" description="Helical" evidence="1">
    <location>
        <begin position="61"/>
        <end position="83"/>
    </location>
</feature>
<gene>
    <name evidence="2" type="ORF">ENN50_03600</name>
</gene>
<name>A0A831SNA3_PROAE</name>
<accession>A0A831SNA3</accession>
<reference evidence="2" key="1">
    <citation type="journal article" date="2020" name="mSystems">
        <title>Genome- and Community-Level Interaction Insights into Carbon Utilization and Element Cycling Functions of Hydrothermarchaeota in Hydrothermal Sediment.</title>
        <authorList>
            <person name="Zhou Z."/>
            <person name="Liu Y."/>
            <person name="Xu W."/>
            <person name="Pan J."/>
            <person name="Luo Z.H."/>
            <person name="Li M."/>
        </authorList>
    </citation>
    <scope>NUCLEOTIDE SEQUENCE [LARGE SCALE GENOMIC DNA]</scope>
    <source>
        <strain evidence="2">SpSt-1181</strain>
    </source>
</reference>
<dbReference type="AlphaFoldDB" id="A0A831SNA3"/>
<dbReference type="Proteomes" id="UP000886335">
    <property type="component" value="Unassembled WGS sequence"/>
</dbReference>
<protein>
    <recommendedName>
        <fullName evidence="3">Yip1 domain-containing protein</fullName>
    </recommendedName>
</protein>
<feature type="transmembrane region" description="Helical" evidence="1">
    <location>
        <begin position="116"/>
        <end position="145"/>
    </location>
</feature>
<keyword evidence="1" id="KW-0812">Transmembrane</keyword>